<sequence>MTHGLVARAARSPPQGLSPPRGRDLTPPPPAAAASSSMSSPWRPAEPYLRRRGSRVQKRVCLSDILGMSQMRGSGVLHVCTTEGMQLGIQVRTTGSSFCTFYFCIGFRISTPYCAIPFFGTLFFWSTCNGLFGINESTEKFTENNIKLRYSYPFTSLHPNGP</sequence>
<dbReference type="Proteomes" id="UP000026961">
    <property type="component" value="Chromosome 9"/>
</dbReference>
<proteinExistence type="predicted"/>
<dbReference type="HOGENOM" id="CLU_1638026_0_0_1"/>
<evidence type="ECO:0000313" key="3">
    <source>
        <dbReference type="Proteomes" id="UP000026961"/>
    </source>
</evidence>
<reference evidence="2" key="1">
    <citation type="submission" date="2015-04" db="UniProtKB">
        <authorList>
            <consortium name="EnsemblPlants"/>
        </authorList>
    </citation>
    <scope>IDENTIFICATION</scope>
</reference>
<feature type="region of interest" description="Disordered" evidence="1">
    <location>
        <begin position="1"/>
        <end position="44"/>
    </location>
</feature>
<organism evidence="2">
    <name type="scientific">Oryza glumipatula</name>
    <dbReference type="NCBI Taxonomy" id="40148"/>
    <lineage>
        <taxon>Eukaryota</taxon>
        <taxon>Viridiplantae</taxon>
        <taxon>Streptophyta</taxon>
        <taxon>Embryophyta</taxon>
        <taxon>Tracheophyta</taxon>
        <taxon>Spermatophyta</taxon>
        <taxon>Magnoliopsida</taxon>
        <taxon>Liliopsida</taxon>
        <taxon>Poales</taxon>
        <taxon>Poaceae</taxon>
        <taxon>BOP clade</taxon>
        <taxon>Oryzoideae</taxon>
        <taxon>Oryzeae</taxon>
        <taxon>Oryzinae</taxon>
        <taxon>Oryza</taxon>
    </lineage>
</organism>
<dbReference type="AlphaFoldDB" id="A0A0E0B583"/>
<reference evidence="2" key="2">
    <citation type="submission" date="2018-05" db="EMBL/GenBank/DDBJ databases">
        <title>OgluRS3 (Oryza glumaepatula Reference Sequence Version 3).</title>
        <authorList>
            <person name="Zhang J."/>
            <person name="Kudrna D."/>
            <person name="Lee S."/>
            <person name="Talag J."/>
            <person name="Welchert J."/>
            <person name="Wing R.A."/>
        </authorList>
    </citation>
    <scope>NUCLEOTIDE SEQUENCE [LARGE SCALE GENOMIC DNA]</scope>
</reference>
<dbReference type="EnsemblPlants" id="OGLUM09G16800.1">
    <property type="protein sequence ID" value="OGLUM09G16800.1"/>
    <property type="gene ID" value="OGLUM09G16800"/>
</dbReference>
<name>A0A0E0B583_9ORYZ</name>
<evidence type="ECO:0000313" key="2">
    <source>
        <dbReference type="EnsemblPlants" id="OGLUM09G16800.1"/>
    </source>
</evidence>
<keyword evidence="3" id="KW-1185">Reference proteome</keyword>
<protein>
    <submittedName>
        <fullName evidence="2">Uncharacterized protein</fullName>
    </submittedName>
</protein>
<evidence type="ECO:0000256" key="1">
    <source>
        <dbReference type="SAM" id="MobiDB-lite"/>
    </source>
</evidence>
<dbReference type="Gramene" id="OGLUM09G16800.1">
    <property type="protein sequence ID" value="OGLUM09G16800.1"/>
    <property type="gene ID" value="OGLUM09G16800"/>
</dbReference>
<accession>A0A0E0B583</accession>
<feature type="compositionally biased region" description="Low complexity" evidence="1">
    <location>
        <begin position="32"/>
        <end position="44"/>
    </location>
</feature>